<dbReference type="eggNOG" id="KOG3177">
    <property type="taxonomic scope" value="Eukaryota"/>
</dbReference>
<dbReference type="OMA" id="IDGPFKY"/>
<reference evidence="5 6" key="1">
    <citation type="submission" date="2016-08" db="EMBL/GenBank/DDBJ databases">
        <title>Draft genome sequence of allopolyploid Zygosaccharomyces rouxii.</title>
        <authorList>
            <person name="Watanabe J."/>
            <person name="Uehara K."/>
            <person name="Mogi Y."/>
            <person name="Tsukioka Y."/>
        </authorList>
    </citation>
    <scope>NUCLEOTIDE SEQUENCE [LARGE SCALE GENOMIC DNA]</scope>
    <source>
        <strain evidence="5 6">NBRC 110957</strain>
    </source>
</reference>
<dbReference type="Proteomes" id="UP000187013">
    <property type="component" value="Unassembled WGS sequence"/>
</dbReference>
<comment type="subunit">
    <text evidence="2">Interacts with coenzyme Q.</text>
</comment>
<dbReference type="InterPro" id="IPR044996">
    <property type="entry name" value="COQ10-like"/>
</dbReference>
<dbReference type="GO" id="GO:0048039">
    <property type="term" value="F:ubiquinone binding"/>
    <property type="evidence" value="ECO:0007669"/>
    <property type="project" value="EnsemblFungi"/>
</dbReference>
<evidence type="ECO:0000313" key="6">
    <source>
        <dbReference type="Proteomes" id="UP000187013"/>
    </source>
</evidence>
<proteinExistence type="inferred from homology"/>
<comment type="similarity">
    <text evidence="1">Belongs to the COQ10 family.</text>
</comment>
<dbReference type="EMBL" id="BDGX01000009">
    <property type="protein sequence ID" value="GAV48012.1"/>
    <property type="molecule type" value="Genomic_DNA"/>
</dbReference>
<dbReference type="GO" id="GO:0045333">
    <property type="term" value="P:cellular respiration"/>
    <property type="evidence" value="ECO:0007669"/>
    <property type="project" value="InterPro"/>
</dbReference>
<dbReference type="SUPFAM" id="SSF55961">
    <property type="entry name" value="Bet v1-like"/>
    <property type="match status" value="1"/>
</dbReference>
<feature type="domain" description="Coenzyme Q-binding protein COQ10 START" evidence="4">
    <location>
        <begin position="55"/>
        <end position="187"/>
    </location>
</feature>
<sequence length="210" mass="24488">MALCLWSKATIVLGTIPRAHNLVAFKSATRQFFDWGGLSNEAKEQRYVLLKSINSTPEKVYYVVSEVSEYQKFVPYCMESFVNKRDPIDDKPIEAGLRVGFRQYDEKFLCDVKCSKQDSQYKVVANSVSHNLFHLLYGEWTIKPHPQRRSSTQVELLLRFKFKSKLYDSVSSLFARSVTELVMKAFERRVFELKRASSMQDMNKRNTIEN</sequence>
<dbReference type="CDD" id="cd07813">
    <property type="entry name" value="COQ10p_like"/>
    <property type="match status" value="1"/>
</dbReference>
<dbReference type="InterPro" id="IPR023393">
    <property type="entry name" value="START-like_dom_sf"/>
</dbReference>
<evidence type="ECO:0000313" key="5">
    <source>
        <dbReference type="EMBL" id="GAV48012.1"/>
    </source>
</evidence>
<dbReference type="InterPro" id="IPR005031">
    <property type="entry name" value="COQ10_START"/>
</dbReference>
<evidence type="ECO:0000256" key="3">
    <source>
        <dbReference type="ARBA" id="ARBA00024947"/>
    </source>
</evidence>
<dbReference type="GO" id="GO:0006744">
    <property type="term" value="P:ubiquinone biosynthetic process"/>
    <property type="evidence" value="ECO:0007669"/>
    <property type="project" value="EnsemblFungi"/>
</dbReference>
<dbReference type="AlphaFoldDB" id="A0A1Q2ZWW7"/>
<name>A0A1Q2ZWW7_ZYGRO</name>
<accession>A0A1Q2ZWW7</accession>
<dbReference type="Gene3D" id="3.30.530.20">
    <property type="match status" value="1"/>
</dbReference>
<organism evidence="5 6">
    <name type="scientific">Zygosaccharomyces rouxii</name>
    <dbReference type="NCBI Taxonomy" id="4956"/>
    <lineage>
        <taxon>Eukaryota</taxon>
        <taxon>Fungi</taxon>
        <taxon>Dikarya</taxon>
        <taxon>Ascomycota</taxon>
        <taxon>Saccharomycotina</taxon>
        <taxon>Saccharomycetes</taxon>
        <taxon>Saccharomycetales</taxon>
        <taxon>Saccharomycetaceae</taxon>
        <taxon>Zygosaccharomyces</taxon>
    </lineage>
</organism>
<dbReference type="PANTHER" id="PTHR12901:SF10">
    <property type="entry name" value="COENZYME Q-BINDING PROTEIN COQ10, MITOCHONDRIAL"/>
    <property type="match status" value="1"/>
</dbReference>
<protein>
    <recommendedName>
        <fullName evidence="4">Coenzyme Q-binding protein COQ10 START domain-containing protein</fullName>
    </recommendedName>
</protein>
<comment type="caution">
    <text evidence="5">The sequence shown here is derived from an EMBL/GenBank/DDBJ whole genome shotgun (WGS) entry which is preliminary data.</text>
</comment>
<evidence type="ECO:0000256" key="1">
    <source>
        <dbReference type="ARBA" id="ARBA00006885"/>
    </source>
</evidence>
<dbReference type="OrthoDB" id="292693at2759"/>
<dbReference type="PANTHER" id="PTHR12901">
    <property type="entry name" value="SPERM PROTEIN HOMOLOG"/>
    <property type="match status" value="1"/>
</dbReference>
<gene>
    <name evidence="5" type="ORF">ZYGR_0I03080</name>
</gene>
<evidence type="ECO:0000259" key="4">
    <source>
        <dbReference type="Pfam" id="PF03364"/>
    </source>
</evidence>
<comment type="function">
    <text evidence="3">Required for the function of coenzyme Q in the respiratory chain. May serve as a chaperone or may be involved in the transport of Q6 from its site of synthesis to the catalytic sites of the respiratory complexes.</text>
</comment>
<dbReference type="GO" id="GO:0005743">
    <property type="term" value="C:mitochondrial inner membrane"/>
    <property type="evidence" value="ECO:0007669"/>
    <property type="project" value="EnsemblFungi"/>
</dbReference>
<dbReference type="Pfam" id="PF03364">
    <property type="entry name" value="Polyketide_cyc"/>
    <property type="match status" value="1"/>
</dbReference>
<evidence type="ECO:0000256" key="2">
    <source>
        <dbReference type="ARBA" id="ARBA00011814"/>
    </source>
</evidence>
<dbReference type="GO" id="GO:0140104">
    <property type="term" value="F:molecular carrier activity"/>
    <property type="evidence" value="ECO:0007669"/>
    <property type="project" value="EnsemblFungi"/>
</dbReference>